<reference evidence="1 2" key="1">
    <citation type="submission" date="2016-01" db="EMBL/GenBank/DDBJ databases">
        <authorList>
            <person name="Regsiter A."/>
            <person name="william w."/>
        </authorList>
    </citation>
    <scope>NUCLEOTIDE SEQUENCE [LARGE SCALE GENOMIC DNA]</scope>
    <source>
        <strain evidence="1 2">CFBP 5494</strain>
    </source>
</reference>
<sequence length="104" mass="11430">MAPEQDHLCSSRATATTFSESVAVAQHDVRMLLESLASATFAHDCASITKSRYAVNFLKKPRETIGFTVVEKGFDAVKEALFDLCLIEDARSQTSDFLKPDPGF</sequence>
<dbReference type="AlphaFoldDB" id="A0A9W5B717"/>
<gene>
    <name evidence="1" type="ORF">AGR2A_pa40063</name>
</gene>
<protein>
    <submittedName>
        <fullName evidence="1">Uncharacterized protein</fullName>
    </submittedName>
</protein>
<evidence type="ECO:0000313" key="2">
    <source>
        <dbReference type="Proteomes" id="UP000191933"/>
    </source>
</evidence>
<dbReference type="Proteomes" id="UP000191933">
    <property type="component" value="Unassembled WGS sequence"/>
</dbReference>
<dbReference type="EMBL" id="FBVY01000042">
    <property type="protein sequence ID" value="CUX02072.1"/>
    <property type="molecule type" value="Genomic_DNA"/>
</dbReference>
<comment type="caution">
    <text evidence="1">The sequence shown here is derived from an EMBL/GenBank/DDBJ whole genome shotgun (WGS) entry which is preliminary data.</text>
</comment>
<keyword evidence="2" id="KW-1185">Reference proteome</keyword>
<proteinExistence type="predicted"/>
<accession>A0A9W5B717</accession>
<organism evidence="1 2">
    <name type="scientific">Agrobacterium genomosp. 2 str. CFBP 5494</name>
    <dbReference type="NCBI Taxonomy" id="1183436"/>
    <lineage>
        <taxon>Bacteria</taxon>
        <taxon>Pseudomonadati</taxon>
        <taxon>Pseudomonadota</taxon>
        <taxon>Alphaproteobacteria</taxon>
        <taxon>Hyphomicrobiales</taxon>
        <taxon>Rhizobiaceae</taxon>
        <taxon>Rhizobium/Agrobacterium group</taxon>
        <taxon>Agrobacterium</taxon>
        <taxon>Agrobacterium tumefaciens complex</taxon>
    </lineage>
</organism>
<name>A0A9W5B717_9HYPH</name>
<evidence type="ECO:0000313" key="1">
    <source>
        <dbReference type="EMBL" id="CUX02072.1"/>
    </source>
</evidence>